<dbReference type="WBParaSite" id="PTRK_0000677300.1">
    <property type="protein sequence ID" value="PTRK_0000677300.1"/>
    <property type="gene ID" value="PTRK_0000677300"/>
</dbReference>
<organism evidence="2 3">
    <name type="scientific">Parastrongyloides trichosuri</name>
    <name type="common">Possum-specific nematode worm</name>
    <dbReference type="NCBI Taxonomy" id="131310"/>
    <lineage>
        <taxon>Eukaryota</taxon>
        <taxon>Metazoa</taxon>
        <taxon>Ecdysozoa</taxon>
        <taxon>Nematoda</taxon>
        <taxon>Chromadorea</taxon>
        <taxon>Rhabditida</taxon>
        <taxon>Tylenchina</taxon>
        <taxon>Panagrolaimomorpha</taxon>
        <taxon>Strongyloidoidea</taxon>
        <taxon>Strongyloididae</taxon>
        <taxon>Parastrongyloides</taxon>
    </lineage>
</organism>
<dbReference type="InterPro" id="IPR044479">
    <property type="entry name" value="LGALDH-like"/>
</dbReference>
<proteinExistence type="predicted"/>
<dbReference type="GO" id="GO:0005829">
    <property type="term" value="C:cytosol"/>
    <property type="evidence" value="ECO:0007669"/>
    <property type="project" value="TreeGrafter"/>
</dbReference>
<accession>A0A0N4ZG96</accession>
<dbReference type="Pfam" id="PF00248">
    <property type="entry name" value="Aldo_ket_red"/>
    <property type="match status" value="1"/>
</dbReference>
<dbReference type="SUPFAM" id="SSF51430">
    <property type="entry name" value="NAD(P)-linked oxidoreductase"/>
    <property type="match status" value="1"/>
</dbReference>
<dbReference type="PANTHER" id="PTHR42686">
    <property type="entry name" value="GH17980P-RELATED"/>
    <property type="match status" value="1"/>
</dbReference>
<dbReference type="InterPro" id="IPR036812">
    <property type="entry name" value="NAD(P)_OxRdtase_dom_sf"/>
</dbReference>
<dbReference type="PANTHER" id="PTHR42686:SF1">
    <property type="entry name" value="GH17980P-RELATED"/>
    <property type="match status" value="1"/>
</dbReference>
<evidence type="ECO:0000313" key="2">
    <source>
        <dbReference type="Proteomes" id="UP000038045"/>
    </source>
</evidence>
<evidence type="ECO:0000259" key="1">
    <source>
        <dbReference type="Pfam" id="PF00248"/>
    </source>
</evidence>
<protein>
    <submittedName>
        <fullName evidence="3">Aldo_ket_red domain-containing protein</fullName>
    </submittedName>
</protein>
<name>A0A0N4ZG96_PARTI</name>
<dbReference type="InterPro" id="IPR023210">
    <property type="entry name" value="NADP_OxRdtase_dom"/>
</dbReference>
<dbReference type="STRING" id="131310.A0A0N4ZG96"/>
<reference evidence="3" key="1">
    <citation type="submission" date="2017-02" db="UniProtKB">
        <authorList>
            <consortium name="WormBaseParasite"/>
        </authorList>
    </citation>
    <scope>IDENTIFICATION</scope>
</reference>
<dbReference type="Gene3D" id="3.20.20.100">
    <property type="entry name" value="NADP-dependent oxidoreductase domain"/>
    <property type="match status" value="1"/>
</dbReference>
<feature type="domain" description="NADP-dependent oxidoreductase" evidence="1">
    <location>
        <begin position="79"/>
        <end position="349"/>
    </location>
</feature>
<dbReference type="GO" id="GO:0010349">
    <property type="term" value="F:L-galactose dehydrogenase activity"/>
    <property type="evidence" value="ECO:0007669"/>
    <property type="project" value="InterPro"/>
</dbReference>
<evidence type="ECO:0000313" key="3">
    <source>
        <dbReference type="WBParaSite" id="PTRK_0000677300.1"/>
    </source>
</evidence>
<sequence>MHSDTFSRVRGISLPPSRLKQSTPGSSNPRSNIKQLQKIVISYKDGDLPPTYVENFHALESVKRMSYKHIEKTDIVVSKLSFGSSSFGGLYGTLAINVIDEILETALKSGINFIDTSYWYCQKRSEEVLGKLLPKYPRRSYYIATKVGRYELDYARNMDYRADKILQNLTSSIKRLKVQYIDVCFLQIHDADFNPSESIIIHETLPALEIAKQMGKIKYIGITGYPLTKLKYIVETSTTKIDFVQSYCHGNLHDNSLGEYIPYFQQKGVAVFNAGIFGNGLLTKKGPRPWHPASDLIKNVSKDAVDYCLSKNISIERLALDYSTTFNGVTSCIIGCESVEELQENLALIWSPIGLSDKERRVKDRILRRYFDKLENANWEGTNVRKYWKMLKQLGLPNLATHRFSSMESISSTMTSFSAASSMRSRSLVFRP</sequence>
<dbReference type="Proteomes" id="UP000038045">
    <property type="component" value="Unplaced"/>
</dbReference>
<dbReference type="AlphaFoldDB" id="A0A0N4ZG96"/>
<keyword evidence="2" id="KW-1185">Reference proteome</keyword>
<dbReference type="InterPro" id="IPR020471">
    <property type="entry name" value="AKR"/>
</dbReference>
<dbReference type="CDD" id="cd19163">
    <property type="entry name" value="AKR_galDH"/>
    <property type="match status" value="1"/>
</dbReference>